<name>A0AAN9TMK4_9HEMI</name>
<organism evidence="2 3">
    <name type="scientific">Parthenolecanium corni</name>
    <dbReference type="NCBI Taxonomy" id="536013"/>
    <lineage>
        <taxon>Eukaryota</taxon>
        <taxon>Metazoa</taxon>
        <taxon>Ecdysozoa</taxon>
        <taxon>Arthropoda</taxon>
        <taxon>Hexapoda</taxon>
        <taxon>Insecta</taxon>
        <taxon>Pterygota</taxon>
        <taxon>Neoptera</taxon>
        <taxon>Paraneoptera</taxon>
        <taxon>Hemiptera</taxon>
        <taxon>Sternorrhyncha</taxon>
        <taxon>Coccoidea</taxon>
        <taxon>Coccidae</taxon>
        <taxon>Parthenolecanium</taxon>
    </lineage>
</organism>
<feature type="compositionally biased region" description="Polar residues" evidence="1">
    <location>
        <begin position="205"/>
        <end position="220"/>
    </location>
</feature>
<reference evidence="2 3" key="1">
    <citation type="submission" date="2024-03" db="EMBL/GenBank/DDBJ databases">
        <title>Adaptation during the transition from Ophiocordyceps entomopathogen to insect associate is accompanied by gene loss and intensified selection.</title>
        <authorList>
            <person name="Ward C.M."/>
            <person name="Onetto C.A."/>
            <person name="Borneman A.R."/>
        </authorList>
    </citation>
    <scope>NUCLEOTIDE SEQUENCE [LARGE SCALE GENOMIC DNA]</scope>
    <source>
        <strain evidence="2">AWRI1</strain>
        <tissue evidence="2">Single Adult Female</tissue>
    </source>
</reference>
<feature type="region of interest" description="Disordered" evidence="1">
    <location>
        <begin position="1339"/>
        <end position="1389"/>
    </location>
</feature>
<keyword evidence="3" id="KW-1185">Reference proteome</keyword>
<comment type="caution">
    <text evidence="2">The sequence shown here is derived from an EMBL/GenBank/DDBJ whole genome shotgun (WGS) entry which is preliminary data.</text>
</comment>
<sequence length="1474" mass="167151">MLALGTCCVFGVTVQPLTTTDAGVAGGLDDDSFKIEATGDSAEDGYQVTDKFSKTMIDHDEQRVRNYVSDHEIPKDVPAKVKIIGDLATPPPKSNIELGFIPKQTYVQVRRSDKEVHLPRSAALAEAETAEDVLNAPRLREVISQKKTQEVYEEQGYEDAAYDHGGYKKAGEKHEKKYIPREDKTDIERSSDQSTEQAEIVNVGPFNSTDSSHSVSQTTTERNHFDNRRNKRPKTRVPWSRINPPPNKRFSKPSSSNKAPDGDRRPADRLAAVSRRRQPKPTKPAFTEASTPSHRKVMEESKFHVTKKYITELDIKPTTYRPVPPYIKGSSLKKPFGSIGKMPFVPRIGTDGYKFENPFQNFKDFSNVITTEYPLASKTSNIRYMHEKESTQRIPQYKVYETASKFADDLDANKIHKSATSEAKPADFSKFLTKSKAFPYSLIENSNLLAHDRRKFADTHIKPTNFPYKIVDSTEISQSAEPKVRIQEKWRFKTKFSPEKATLVDFKEEKVRKNPAFAFGEPDKAPWIPITPKDIYDIHGYEHRGSAPIEIKVRESDNSAEISPSKRVSPIRIVDSPKTIATSYSIQHSTFSPPLRSRPLKNPFPLFDNPSRFDIHDVAESSYKLKGYGGVTPASYMAMIPQMAPYAHSTISRPSITSVDYVTPRMELKTSYPYDIITAHSSDIRSAFSSRPSFKPAFHRSSSPASTTPIFSDSSDVETLSSNRYAIFQRMNNTTPVESTTSSLKEMNDHFNKLFSEERDKFLFRHPHLSRETTNFLQPEPEEATVNTTTKRDIIVSSVKNGTITHLTKVSKRNDIHPQPIIVYPQDYSSSAKYVERLTLAHFSAPENNGRSQLPLNYHDRLSTLSNHLKNDTGHRLKRNVNYEDKELIKMVLDGTTTEISVNVQKYPFYKTVRPDGISKYSVLRYVSNPMEIPKKQVGRMTFYESRNNIDCVEPTPPHRIVPQREDGKWAYNPQPKLPRITLGDKISCLKIKFFGSDPLDNPFFKEESVGFPEIFDPKSEHARTIDDDIDLDQGTAAGIVIESVDSQDDYELVPKSLLRSKTTKVTNQFKRAVPENNDQNFARSSVRQWIDSLAQPKTFKLYKRSPRDETDSSNELDPADKRVSKVLFVGGFLNRENVDKAKKKKQKVWPNSFELVSSSESLLAPEMTDTTPDPRIMQTFNEELTSILEHTDISSGEVVESIHDQNKPITKPNTFHVRKMKPSINEVKYIPSASEVKLKANKNHHRVYVDALTSLRSQQQSALKNKSSGSNLNFKNNYKEPTWRLKSRIPVHSVSSLSTTIKSSSESPEIDSLLYVINPKTGTGKWMKVLRVEEMNDGGIKSDSEGSSNDETASAISPPPAHYTDFEESDRQSTTNNYETQMPCQSDTSEIKKPFSADYDVYHISGLLKQVAPLKASGVEINNLQTTEEHVENDDDISNSYFDLDDDDLYTTTQFPEPHERLYYYVVDEGTNE</sequence>
<evidence type="ECO:0000313" key="3">
    <source>
        <dbReference type="Proteomes" id="UP001367676"/>
    </source>
</evidence>
<dbReference type="EMBL" id="JBBCAQ010000010">
    <property type="protein sequence ID" value="KAK7601929.1"/>
    <property type="molecule type" value="Genomic_DNA"/>
</dbReference>
<dbReference type="Proteomes" id="UP001367676">
    <property type="component" value="Unassembled WGS sequence"/>
</dbReference>
<feature type="compositionally biased region" description="Basic and acidic residues" evidence="1">
    <location>
        <begin position="163"/>
        <end position="191"/>
    </location>
</feature>
<evidence type="ECO:0000256" key="1">
    <source>
        <dbReference type="SAM" id="MobiDB-lite"/>
    </source>
</evidence>
<accession>A0AAN9TMK4</accession>
<proteinExistence type="predicted"/>
<feature type="compositionally biased region" description="Polar residues" evidence="1">
    <location>
        <begin position="1373"/>
        <end position="1389"/>
    </location>
</feature>
<feature type="region of interest" description="Disordered" evidence="1">
    <location>
        <begin position="163"/>
        <end position="295"/>
    </location>
</feature>
<protein>
    <submittedName>
        <fullName evidence="2">Uncharacterized protein</fullName>
    </submittedName>
</protein>
<gene>
    <name evidence="2" type="ORF">V9T40_009370</name>
</gene>
<feature type="compositionally biased region" description="Polar residues" evidence="1">
    <location>
        <begin position="1346"/>
        <end position="1356"/>
    </location>
</feature>
<evidence type="ECO:0000313" key="2">
    <source>
        <dbReference type="EMBL" id="KAK7601929.1"/>
    </source>
</evidence>